<dbReference type="GO" id="GO:0004185">
    <property type="term" value="F:serine-type carboxypeptidase activity"/>
    <property type="evidence" value="ECO:0007669"/>
    <property type="project" value="InterPro"/>
</dbReference>
<dbReference type="InterPro" id="IPR029058">
    <property type="entry name" value="AB_hydrolase_fold"/>
</dbReference>
<dbReference type="FunFam" id="3.40.50.1820:FF:000072">
    <property type="entry name" value="Serine carboxypeptidase-like 19"/>
    <property type="match status" value="1"/>
</dbReference>
<dbReference type="GO" id="GO:0005576">
    <property type="term" value="C:extracellular region"/>
    <property type="evidence" value="ECO:0007669"/>
    <property type="project" value="UniProtKB-SubCell"/>
</dbReference>
<evidence type="ECO:0000256" key="8">
    <source>
        <dbReference type="ARBA" id="ARBA00023180"/>
    </source>
</evidence>
<dbReference type="InterPro" id="IPR001563">
    <property type="entry name" value="Peptidase_S10"/>
</dbReference>
<dbReference type="PROSITE" id="PS00560">
    <property type="entry name" value="CARBOXYPEPT_SER_HIS"/>
    <property type="match status" value="1"/>
</dbReference>
<keyword evidence="8" id="KW-0325">Glycoprotein</keyword>
<dbReference type="PANTHER" id="PTHR11802:SF450">
    <property type="entry name" value="SERINE CARBOXYPEPTIDASE-LIKE 7"/>
    <property type="match status" value="1"/>
</dbReference>
<dbReference type="Pfam" id="PF00450">
    <property type="entry name" value="Peptidase_S10"/>
    <property type="match status" value="1"/>
</dbReference>
<evidence type="ECO:0000256" key="2">
    <source>
        <dbReference type="ARBA" id="ARBA00009431"/>
    </source>
</evidence>
<evidence type="ECO:0000256" key="6">
    <source>
        <dbReference type="ARBA" id="ARBA00022801"/>
    </source>
</evidence>
<gene>
    <name evidence="9" type="ORF">EUGRSUZ_I00690</name>
</gene>
<dbReference type="GO" id="GO:0006508">
    <property type="term" value="P:proteolysis"/>
    <property type="evidence" value="ECO:0007669"/>
    <property type="project" value="UniProtKB-KW"/>
</dbReference>
<proteinExistence type="inferred from homology"/>
<evidence type="ECO:0000313" key="9">
    <source>
        <dbReference type="EMBL" id="KCW54736.1"/>
    </source>
</evidence>
<dbReference type="FunFam" id="3.40.50.11320:FF:000002">
    <property type="entry name" value="Carboxypeptidase"/>
    <property type="match status" value="1"/>
</dbReference>
<dbReference type="Gramene" id="KCW54736">
    <property type="protein sequence ID" value="KCW54736"/>
    <property type="gene ID" value="EUGRSUZ_I00690"/>
</dbReference>
<dbReference type="GO" id="GO:0019748">
    <property type="term" value="P:secondary metabolic process"/>
    <property type="evidence" value="ECO:0000318"/>
    <property type="project" value="GO_Central"/>
</dbReference>
<comment type="subcellular location">
    <subcellularLocation>
        <location evidence="1">Secreted</location>
    </subcellularLocation>
</comment>
<dbReference type="GO" id="GO:0016747">
    <property type="term" value="F:acyltransferase activity, transferring groups other than amino-acyl groups"/>
    <property type="evidence" value="ECO:0000318"/>
    <property type="project" value="GO_Central"/>
</dbReference>
<evidence type="ECO:0000256" key="1">
    <source>
        <dbReference type="ARBA" id="ARBA00004613"/>
    </source>
</evidence>
<evidence type="ECO:0000256" key="5">
    <source>
        <dbReference type="ARBA" id="ARBA00022729"/>
    </source>
</evidence>
<evidence type="ECO:0000256" key="7">
    <source>
        <dbReference type="ARBA" id="ARBA00023157"/>
    </source>
</evidence>
<dbReference type="OMA" id="RTHLECA"/>
<comment type="similarity">
    <text evidence="2">Belongs to the peptidase S10 family.</text>
</comment>
<protein>
    <recommendedName>
        <fullName evidence="10">Serine carboxypeptidase-like 18</fullName>
    </recommendedName>
</protein>
<dbReference type="AlphaFoldDB" id="A0A059AM15"/>
<dbReference type="EMBL" id="KK198761">
    <property type="protein sequence ID" value="KCW54736.1"/>
    <property type="molecule type" value="Genomic_DNA"/>
</dbReference>
<dbReference type="PRINTS" id="PR00724">
    <property type="entry name" value="CRBOXYPTASEC"/>
</dbReference>
<name>A0A059AM15_EUCGR</name>
<evidence type="ECO:0000256" key="4">
    <source>
        <dbReference type="ARBA" id="ARBA00022670"/>
    </source>
</evidence>
<dbReference type="Gene3D" id="3.40.50.1820">
    <property type="entry name" value="alpha/beta hydrolase"/>
    <property type="match status" value="1"/>
</dbReference>
<dbReference type="SUPFAM" id="SSF53474">
    <property type="entry name" value="alpha/beta-Hydrolases"/>
    <property type="match status" value="1"/>
</dbReference>
<evidence type="ECO:0000256" key="3">
    <source>
        <dbReference type="ARBA" id="ARBA00022645"/>
    </source>
</evidence>
<keyword evidence="3" id="KW-0121">Carboxypeptidase</keyword>
<keyword evidence="7" id="KW-1015">Disulfide bond</keyword>
<keyword evidence="6" id="KW-0378">Hydrolase</keyword>
<sequence length="492" mass="55740">MAKHRFGACKICPFIALSYSQALNPGESFIRGSRRPVEKNGSTLQMITMLQSEFFKRLGVSLIILDRLLLSSEISPSAVKSLPGFGPLPFKLETGYLGVDEKDDVQLFYYFVPSEGDPQDDPLVLWLTGGPGCSALSGLVYEIGPLRFNKTQYDGRLPSLMLNPYSWTKVSSIIFLDAPVGTGFSYSTIAEGYHTGDKVYACQSRIFLEKWLLSHPCFIENDVYIAGDSYSGKVVPLIAREILEASNNILQRPLINLKGYLLGNPATDSIFDEGSRIPFAYHKALIPKELYKSAKRNCRGEYVRFNRTHLECAEDLQTISDCTSRVNVGHILEPKCDIYKPSHKLLESRRYMAEIHEESWRVPPEIPEFHCRGILRCWVRCNRSLAYAHDVRSAVSHHLYLNSRGCRSLIYSGDHDMVIPYLGTQSWIKTLNLSTMDDWRPWMVGDQVAGFTREYSNGLTFATVKGGGHTAPEYLPEECFAMYKRWIHREPL</sequence>
<reference evidence="9" key="1">
    <citation type="submission" date="2013-07" db="EMBL/GenBank/DDBJ databases">
        <title>The genome of Eucalyptus grandis.</title>
        <authorList>
            <person name="Schmutz J."/>
            <person name="Hayes R."/>
            <person name="Myburg A."/>
            <person name="Tuskan G."/>
            <person name="Grattapaglia D."/>
            <person name="Rokhsar D.S."/>
        </authorList>
    </citation>
    <scope>NUCLEOTIDE SEQUENCE</scope>
    <source>
        <tissue evidence="9">Leaf extractions</tissue>
    </source>
</reference>
<dbReference type="InterPro" id="IPR033124">
    <property type="entry name" value="Ser_caboxypep_his_AS"/>
</dbReference>
<dbReference type="InParanoid" id="A0A059AM15"/>
<dbReference type="FunFam" id="3.40.50.12670:FF:000002">
    <property type="entry name" value="Carboxypeptidase"/>
    <property type="match status" value="1"/>
</dbReference>
<keyword evidence="5" id="KW-0732">Signal</keyword>
<keyword evidence="4" id="KW-0645">Protease</keyword>
<accession>A0A059AM15</accession>
<dbReference type="PANTHER" id="PTHR11802">
    <property type="entry name" value="SERINE PROTEASE FAMILY S10 SERINE CARBOXYPEPTIDASE"/>
    <property type="match status" value="1"/>
</dbReference>
<evidence type="ECO:0008006" key="10">
    <source>
        <dbReference type="Google" id="ProtNLM"/>
    </source>
</evidence>
<organism evidence="9">
    <name type="scientific">Eucalyptus grandis</name>
    <name type="common">Flooded gum</name>
    <dbReference type="NCBI Taxonomy" id="71139"/>
    <lineage>
        <taxon>Eukaryota</taxon>
        <taxon>Viridiplantae</taxon>
        <taxon>Streptophyta</taxon>
        <taxon>Embryophyta</taxon>
        <taxon>Tracheophyta</taxon>
        <taxon>Spermatophyta</taxon>
        <taxon>Magnoliopsida</taxon>
        <taxon>eudicotyledons</taxon>
        <taxon>Gunneridae</taxon>
        <taxon>Pentapetalae</taxon>
        <taxon>rosids</taxon>
        <taxon>malvids</taxon>
        <taxon>Myrtales</taxon>
        <taxon>Myrtaceae</taxon>
        <taxon>Myrtoideae</taxon>
        <taxon>Eucalypteae</taxon>
        <taxon>Eucalyptus</taxon>
    </lineage>
</organism>